<dbReference type="VEuPathDB" id="ToxoDB:CSUI_010043"/>
<name>A0A2C6KIC4_9APIC</name>
<accession>A0A2C6KIC4</accession>
<dbReference type="RefSeq" id="XP_067917873.1">
    <property type="nucleotide sequence ID" value="XM_068070150.1"/>
</dbReference>
<evidence type="ECO:0000313" key="2">
    <source>
        <dbReference type="Proteomes" id="UP000221165"/>
    </source>
</evidence>
<keyword evidence="2" id="KW-1185">Reference proteome</keyword>
<sequence>MSCVQWLCTYRTYCASALSFVRSTEGVESTSELFSHNTVECTRMNPVVFAARSALVCSKRNRGTVAGSNEFSFISVHCLSDVFSRFTHLSLSCLTSSVKP</sequence>
<dbReference type="Proteomes" id="UP000221165">
    <property type="component" value="Unassembled WGS sequence"/>
</dbReference>
<gene>
    <name evidence="1" type="ORF">CSUI_010043</name>
</gene>
<evidence type="ECO:0000313" key="1">
    <source>
        <dbReference type="EMBL" id="PHJ16143.1"/>
    </source>
</evidence>
<dbReference type="GeneID" id="94433361"/>
<protein>
    <submittedName>
        <fullName evidence="1">Uncharacterized protein</fullName>
    </submittedName>
</protein>
<dbReference type="AlphaFoldDB" id="A0A2C6KIC4"/>
<organism evidence="1 2">
    <name type="scientific">Cystoisospora suis</name>
    <dbReference type="NCBI Taxonomy" id="483139"/>
    <lineage>
        <taxon>Eukaryota</taxon>
        <taxon>Sar</taxon>
        <taxon>Alveolata</taxon>
        <taxon>Apicomplexa</taxon>
        <taxon>Conoidasida</taxon>
        <taxon>Coccidia</taxon>
        <taxon>Eucoccidiorida</taxon>
        <taxon>Eimeriorina</taxon>
        <taxon>Sarcocystidae</taxon>
        <taxon>Cystoisospora</taxon>
    </lineage>
</organism>
<reference evidence="1 2" key="1">
    <citation type="journal article" date="2017" name="Int. J. Parasitol.">
        <title>The genome of the protozoan parasite Cystoisospora suis and a reverse vaccinology approach to identify vaccine candidates.</title>
        <authorList>
            <person name="Palmieri N."/>
            <person name="Shrestha A."/>
            <person name="Ruttkowski B."/>
            <person name="Beck T."/>
            <person name="Vogl C."/>
            <person name="Tomley F."/>
            <person name="Blake D.P."/>
            <person name="Joachim A."/>
        </authorList>
    </citation>
    <scope>NUCLEOTIDE SEQUENCE [LARGE SCALE GENOMIC DNA]</scope>
    <source>
        <strain evidence="1 2">Wien I</strain>
    </source>
</reference>
<comment type="caution">
    <text evidence="1">The sequence shown here is derived from an EMBL/GenBank/DDBJ whole genome shotgun (WGS) entry which is preliminary data.</text>
</comment>
<dbReference type="EMBL" id="MIGC01006584">
    <property type="protein sequence ID" value="PHJ16143.1"/>
    <property type="molecule type" value="Genomic_DNA"/>
</dbReference>
<proteinExistence type="predicted"/>